<gene>
    <name evidence="4" type="ORF">KUTeg_019288</name>
</gene>
<evidence type="ECO:0000313" key="4">
    <source>
        <dbReference type="EMBL" id="KAJ8302892.1"/>
    </source>
</evidence>
<evidence type="ECO:0000259" key="3">
    <source>
        <dbReference type="PROSITE" id="PS00498"/>
    </source>
</evidence>
<dbReference type="Gene3D" id="1.10.1280.10">
    <property type="entry name" value="Di-copper center containing domain from catechol oxidase"/>
    <property type="match status" value="1"/>
</dbReference>
<dbReference type="SUPFAM" id="SSF48056">
    <property type="entry name" value="Di-copper centre-containing domain"/>
    <property type="match status" value="1"/>
</dbReference>
<keyword evidence="1" id="KW-0479">Metal-binding</keyword>
<sequence length="193" mass="21875">MRNIGSSGTLMTKAGVDLVLSRNSHSEIIDTNNVLYYFEGYHDGPHVWVDGQMRVLESAAEDPVFFLHHCFVDYVWELFRMRQQDRGISPENDYPNVGGLHAPNRRMAGFDRLSNVQGYLNHWTDTFYTYLESPTCGTTEPSCYSPFLTCDITRERCVTIEGEVLVAAAFESSFDQFGPACCFSCCSNHYSTC</sequence>
<feature type="domain" description="Tyrosinase copper-binding" evidence="3">
    <location>
        <begin position="62"/>
        <end position="73"/>
    </location>
</feature>
<accession>A0ABQ9EH34</accession>
<evidence type="ECO:0000256" key="1">
    <source>
        <dbReference type="ARBA" id="ARBA00022723"/>
    </source>
</evidence>
<reference evidence="4 5" key="1">
    <citation type="submission" date="2022-12" db="EMBL/GenBank/DDBJ databases">
        <title>Chromosome-level genome of Tegillarca granosa.</title>
        <authorList>
            <person name="Kim J."/>
        </authorList>
    </citation>
    <scope>NUCLEOTIDE SEQUENCE [LARGE SCALE GENOMIC DNA]</scope>
    <source>
        <strain evidence="4">Teg-2019</strain>
        <tissue evidence="4">Adductor muscle</tissue>
    </source>
</reference>
<dbReference type="PROSITE" id="PS00498">
    <property type="entry name" value="TYROSINASE_2"/>
    <property type="match status" value="1"/>
</dbReference>
<evidence type="ECO:0000256" key="2">
    <source>
        <dbReference type="ARBA" id="ARBA00023008"/>
    </source>
</evidence>
<dbReference type="InterPro" id="IPR002227">
    <property type="entry name" value="Tyrosinase_Cu-bd"/>
</dbReference>
<organism evidence="4 5">
    <name type="scientific">Tegillarca granosa</name>
    <name type="common">Malaysian cockle</name>
    <name type="synonym">Anadara granosa</name>
    <dbReference type="NCBI Taxonomy" id="220873"/>
    <lineage>
        <taxon>Eukaryota</taxon>
        <taxon>Metazoa</taxon>
        <taxon>Spiralia</taxon>
        <taxon>Lophotrochozoa</taxon>
        <taxon>Mollusca</taxon>
        <taxon>Bivalvia</taxon>
        <taxon>Autobranchia</taxon>
        <taxon>Pteriomorphia</taxon>
        <taxon>Arcoida</taxon>
        <taxon>Arcoidea</taxon>
        <taxon>Arcidae</taxon>
        <taxon>Tegillarca</taxon>
    </lineage>
</organism>
<keyword evidence="2" id="KW-0186">Copper</keyword>
<dbReference type="PANTHER" id="PTHR11474">
    <property type="entry name" value="TYROSINASE FAMILY MEMBER"/>
    <property type="match status" value="1"/>
</dbReference>
<dbReference type="PANTHER" id="PTHR11474:SF126">
    <property type="entry name" value="TYROSINASE-LIKE PROTEIN TYR-1-RELATED"/>
    <property type="match status" value="1"/>
</dbReference>
<comment type="caution">
    <text evidence="4">The sequence shown here is derived from an EMBL/GenBank/DDBJ whole genome shotgun (WGS) entry which is preliminary data.</text>
</comment>
<name>A0ABQ9EH34_TEGGR</name>
<dbReference type="EMBL" id="JARBDR010000917">
    <property type="protein sequence ID" value="KAJ8302892.1"/>
    <property type="molecule type" value="Genomic_DNA"/>
</dbReference>
<protein>
    <recommendedName>
        <fullName evidence="3">Tyrosinase copper-binding domain-containing protein</fullName>
    </recommendedName>
</protein>
<dbReference type="InterPro" id="IPR050316">
    <property type="entry name" value="Tyrosinase/Hemocyanin"/>
</dbReference>
<evidence type="ECO:0000313" key="5">
    <source>
        <dbReference type="Proteomes" id="UP001217089"/>
    </source>
</evidence>
<proteinExistence type="predicted"/>
<dbReference type="Pfam" id="PF00264">
    <property type="entry name" value="Tyrosinase"/>
    <property type="match status" value="1"/>
</dbReference>
<dbReference type="InterPro" id="IPR008922">
    <property type="entry name" value="Di-copper_centre_dom_sf"/>
</dbReference>
<keyword evidence="5" id="KW-1185">Reference proteome</keyword>
<dbReference type="Proteomes" id="UP001217089">
    <property type="component" value="Unassembled WGS sequence"/>
</dbReference>